<accession>A0AAV4PC23</accession>
<comment type="caution">
    <text evidence="2">The sequence shown here is derived from an EMBL/GenBank/DDBJ whole genome shotgun (WGS) entry which is preliminary data.</text>
</comment>
<evidence type="ECO:0000313" key="3">
    <source>
        <dbReference type="Proteomes" id="UP001054837"/>
    </source>
</evidence>
<feature type="compositionally biased region" description="Basic and acidic residues" evidence="1">
    <location>
        <begin position="134"/>
        <end position="151"/>
    </location>
</feature>
<keyword evidence="3" id="KW-1185">Reference proteome</keyword>
<sequence>MMEIKNAAIVPGVHLSEEAVANKFSESQLQSLAVPFMSGNKDIATVSLSENEGKVAESSCNRQRKNSLPLEKRSNLAQQSPPKSKRNFFEGFKNTLRPKSKTESGFNSVNSNAPVSLSSSHSLDSSTVSAHLHAKQELSLNKDSDISRRWSETNSSRTGRPSSVSDLPDDVVH</sequence>
<feature type="compositionally biased region" description="Polar residues" evidence="1">
    <location>
        <begin position="152"/>
        <end position="165"/>
    </location>
</feature>
<reference evidence="2 3" key="1">
    <citation type="submission" date="2021-06" db="EMBL/GenBank/DDBJ databases">
        <title>Caerostris darwini draft genome.</title>
        <authorList>
            <person name="Kono N."/>
            <person name="Arakawa K."/>
        </authorList>
    </citation>
    <scope>NUCLEOTIDE SEQUENCE [LARGE SCALE GENOMIC DNA]</scope>
</reference>
<feature type="compositionally biased region" description="Low complexity" evidence="1">
    <location>
        <begin position="107"/>
        <end position="129"/>
    </location>
</feature>
<feature type="region of interest" description="Disordered" evidence="1">
    <location>
        <begin position="50"/>
        <end position="173"/>
    </location>
</feature>
<evidence type="ECO:0000256" key="1">
    <source>
        <dbReference type="SAM" id="MobiDB-lite"/>
    </source>
</evidence>
<dbReference type="Proteomes" id="UP001054837">
    <property type="component" value="Unassembled WGS sequence"/>
</dbReference>
<proteinExistence type="predicted"/>
<name>A0AAV4PC23_9ARAC</name>
<organism evidence="2 3">
    <name type="scientific">Caerostris darwini</name>
    <dbReference type="NCBI Taxonomy" id="1538125"/>
    <lineage>
        <taxon>Eukaryota</taxon>
        <taxon>Metazoa</taxon>
        <taxon>Ecdysozoa</taxon>
        <taxon>Arthropoda</taxon>
        <taxon>Chelicerata</taxon>
        <taxon>Arachnida</taxon>
        <taxon>Araneae</taxon>
        <taxon>Araneomorphae</taxon>
        <taxon>Entelegynae</taxon>
        <taxon>Araneoidea</taxon>
        <taxon>Araneidae</taxon>
        <taxon>Caerostris</taxon>
    </lineage>
</organism>
<evidence type="ECO:0000313" key="2">
    <source>
        <dbReference type="EMBL" id="GIX93711.1"/>
    </source>
</evidence>
<dbReference type="AlphaFoldDB" id="A0AAV4PC23"/>
<dbReference type="EMBL" id="BPLQ01002536">
    <property type="protein sequence ID" value="GIX93711.1"/>
    <property type="molecule type" value="Genomic_DNA"/>
</dbReference>
<gene>
    <name evidence="2" type="primary">Trio</name>
    <name evidence="2" type="ORF">CDAR_24731</name>
</gene>
<protein>
    <submittedName>
        <fullName evidence="2">Triple functional domain protein</fullName>
    </submittedName>
</protein>